<evidence type="ECO:0000313" key="3">
    <source>
        <dbReference type="Proteomes" id="UP000502996"/>
    </source>
</evidence>
<sequence>MRVPLRFLLVAGVVTALLVVGGVLVLGGDDEAPRDDAAPQAPFTATPLADRDTSGTVVTRGPFCERLDERVVEAVLGSVPQAQSWANGDQVDLGNGSPDVVHEFGCSYADPSGGQARAWVFAPPVDTTRAARLARSAGKAGGCTPGTGPAFGSPTLALSCTAADGTVRASYRGLFGDAWVVCEVTRPAGADWDPVDRAGRWCVGVLDALSGQAAAS</sequence>
<proteinExistence type="predicted"/>
<dbReference type="Proteomes" id="UP000502996">
    <property type="component" value="Chromosome"/>
</dbReference>
<organism evidence="2 3">
    <name type="scientific">Nocardioides anomalus</name>
    <dbReference type="NCBI Taxonomy" id="2712223"/>
    <lineage>
        <taxon>Bacteria</taxon>
        <taxon>Bacillati</taxon>
        <taxon>Actinomycetota</taxon>
        <taxon>Actinomycetes</taxon>
        <taxon>Propionibacteriales</taxon>
        <taxon>Nocardioidaceae</taxon>
        <taxon>Nocardioides</taxon>
    </lineage>
</organism>
<dbReference type="EMBL" id="CP049257">
    <property type="protein sequence ID" value="QIG41909.1"/>
    <property type="molecule type" value="Genomic_DNA"/>
</dbReference>
<dbReference type="RefSeq" id="WP_165228687.1">
    <property type="nucleotide sequence ID" value="NZ_CP049257.1"/>
</dbReference>
<dbReference type="AlphaFoldDB" id="A0A6G6W9M8"/>
<gene>
    <name evidence="2" type="ORF">G5V58_03130</name>
</gene>
<feature type="region of interest" description="Disordered" evidence="1">
    <location>
        <begin position="35"/>
        <end position="55"/>
    </location>
</feature>
<keyword evidence="3" id="KW-1185">Reference proteome</keyword>
<reference evidence="2 3" key="1">
    <citation type="submission" date="2020-02" db="EMBL/GenBank/DDBJ databases">
        <title>Full genome sequence of Nocardioides sp. R-3366.</title>
        <authorList>
            <person name="Im W.-T."/>
        </authorList>
    </citation>
    <scope>NUCLEOTIDE SEQUENCE [LARGE SCALE GENOMIC DNA]</scope>
    <source>
        <strain evidence="2 3">R-3366</strain>
    </source>
</reference>
<evidence type="ECO:0000313" key="2">
    <source>
        <dbReference type="EMBL" id="QIG41909.1"/>
    </source>
</evidence>
<protein>
    <recommendedName>
        <fullName evidence="4">DUF3558 domain-containing protein</fullName>
    </recommendedName>
</protein>
<dbReference type="KEGG" id="nano:G5V58_03130"/>
<accession>A0A6G6W9M8</accession>
<evidence type="ECO:0008006" key="4">
    <source>
        <dbReference type="Google" id="ProtNLM"/>
    </source>
</evidence>
<evidence type="ECO:0000256" key="1">
    <source>
        <dbReference type="SAM" id="MobiDB-lite"/>
    </source>
</evidence>
<name>A0A6G6W9M8_9ACTN</name>